<feature type="domain" description="Glycosyltransferase 2-like" evidence="12">
    <location>
        <begin position="41"/>
        <end position="164"/>
    </location>
</feature>
<reference evidence="14" key="1">
    <citation type="submission" date="2017-08" db="EMBL/GenBank/DDBJ databases">
        <authorList>
            <person name="Varghese N."/>
            <person name="Submissions S."/>
        </authorList>
    </citation>
    <scope>NUCLEOTIDE SEQUENCE [LARGE SCALE GENOMIC DNA]</scope>
    <source>
        <strain evidence="14">DSM 23173</strain>
    </source>
</reference>
<evidence type="ECO:0000256" key="10">
    <source>
        <dbReference type="ARBA" id="ARBA00040345"/>
    </source>
</evidence>
<evidence type="ECO:0000256" key="8">
    <source>
        <dbReference type="ARBA" id="ARBA00037904"/>
    </source>
</evidence>
<dbReference type="AlphaFoldDB" id="A0A285UNH1"/>
<dbReference type="OrthoDB" id="9806525at2"/>
<gene>
    <name evidence="13" type="ORF">SAMN05878391_1408</name>
</gene>
<evidence type="ECO:0000256" key="5">
    <source>
        <dbReference type="ARBA" id="ARBA00022746"/>
    </source>
</evidence>
<keyword evidence="14" id="KW-1185">Reference proteome</keyword>
<evidence type="ECO:0000256" key="2">
    <source>
        <dbReference type="ARBA" id="ARBA00022475"/>
    </source>
</evidence>
<keyword evidence="11" id="KW-0812">Transmembrane</keyword>
<comment type="function">
    <text evidence="7">Catalyzes the glycosylation of 4,4'-diaponeurosporenoate, i.e. the esterification of glucose at the C1'' position with the carboxyl group of 4,4'-diaponeurosporenic acid, to form glycosyl-4,4'-diaponeurosporenoate. This is a step in the biosynthesis of staphyloxanthin, an orange pigment present in most staphylococci strains.</text>
</comment>
<feature type="transmembrane region" description="Helical" evidence="11">
    <location>
        <begin position="273"/>
        <end position="297"/>
    </location>
</feature>
<dbReference type="InterPro" id="IPR001173">
    <property type="entry name" value="Glyco_trans_2-like"/>
</dbReference>
<dbReference type="InterPro" id="IPR029044">
    <property type="entry name" value="Nucleotide-diphossugar_trans"/>
</dbReference>
<keyword evidence="5" id="KW-0125">Carotenoid biosynthesis</keyword>
<dbReference type="PANTHER" id="PTHR43646">
    <property type="entry name" value="GLYCOSYLTRANSFERASE"/>
    <property type="match status" value="1"/>
</dbReference>
<comment type="similarity">
    <text evidence="9">Belongs to the glycosyltransferase 2 family. CrtQ subfamily.</text>
</comment>
<evidence type="ECO:0000256" key="11">
    <source>
        <dbReference type="SAM" id="Phobius"/>
    </source>
</evidence>
<evidence type="ECO:0000259" key="12">
    <source>
        <dbReference type="Pfam" id="PF00535"/>
    </source>
</evidence>
<dbReference type="Gene3D" id="3.90.550.10">
    <property type="entry name" value="Spore Coat Polysaccharide Biosynthesis Protein SpsA, Chain A"/>
    <property type="match status" value="1"/>
</dbReference>
<keyword evidence="11" id="KW-1133">Transmembrane helix</keyword>
<feature type="transmembrane region" description="Helical" evidence="11">
    <location>
        <begin position="303"/>
        <end position="321"/>
    </location>
</feature>
<sequence>MIIPIIFIIWIIITFICGTLFFKERNRLIKRSSKAGNCAVSIIIPARNEADNLPVLLESIKKQKNVRTEVIVADDGSTDRTAEIARNLGAKVIEVPETELPGKYFACFTGSRHAASHLLLFMDADTFFTDEYSLADLCRQYESHPEKGLVSVQPFHETGKKHETFSAVFNLMTVAGINIFSAFKDRYEAGTVFGPVMLTDKDDYHKTGGHMTAKGSIIEGTAIYEAYRAQDIPIHHLLGKNTVHVRMYSGGCRSMVDGWKKHISIGSENTGGAVMASIMIWLSSGLVFPVFLLYAIIFDTYMLAPALLLYLLGCIQFHQLCRPVINVGRAGSAFYPLYQYFFFFVYTLSLYQTRIKKTVEWKDRNIEYKK</sequence>
<comment type="pathway">
    <text evidence="8">Carotenoid biosynthesis; staphyloxanthin biosynthesis; staphyloxanthin from farnesyl diphosphate: step 4/5.</text>
</comment>
<dbReference type="Pfam" id="PF00535">
    <property type="entry name" value="Glycos_transf_2"/>
    <property type="match status" value="1"/>
</dbReference>
<comment type="subcellular location">
    <subcellularLocation>
        <location evidence="1">Cell membrane</location>
    </subcellularLocation>
</comment>
<keyword evidence="2" id="KW-1003">Cell membrane</keyword>
<dbReference type="GO" id="GO:0016757">
    <property type="term" value="F:glycosyltransferase activity"/>
    <property type="evidence" value="ECO:0007669"/>
    <property type="project" value="UniProtKB-KW"/>
</dbReference>
<proteinExistence type="inferred from homology"/>
<evidence type="ECO:0000256" key="1">
    <source>
        <dbReference type="ARBA" id="ARBA00004236"/>
    </source>
</evidence>
<feature type="transmembrane region" description="Helical" evidence="11">
    <location>
        <begin position="333"/>
        <end position="351"/>
    </location>
</feature>
<dbReference type="SUPFAM" id="SSF53448">
    <property type="entry name" value="Nucleotide-diphospho-sugar transferases"/>
    <property type="match status" value="1"/>
</dbReference>
<keyword evidence="4 13" id="KW-0808">Transferase</keyword>
<evidence type="ECO:0000256" key="4">
    <source>
        <dbReference type="ARBA" id="ARBA00022679"/>
    </source>
</evidence>
<evidence type="ECO:0000256" key="6">
    <source>
        <dbReference type="ARBA" id="ARBA00023136"/>
    </source>
</evidence>
<organism evidence="13 14">
    <name type="scientific">Salinicoccus kekensis</name>
    <dbReference type="NCBI Taxonomy" id="714307"/>
    <lineage>
        <taxon>Bacteria</taxon>
        <taxon>Bacillati</taxon>
        <taxon>Bacillota</taxon>
        <taxon>Bacilli</taxon>
        <taxon>Bacillales</taxon>
        <taxon>Staphylococcaceae</taxon>
        <taxon>Salinicoccus</taxon>
    </lineage>
</organism>
<dbReference type="GO" id="GO:0016117">
    <property type="term" value="P:carotenoid biosynthetic process"/>
    <property type="evidence" value="ECO:0007669"/>
    <property type="project" value="UniProtKB-KW"/>
</dbReference>
<evidence type="ECO:0000313" key="13">
    <source>
        <dbReference type="EMBL" id="SOC41771.1"/>
    </source>
</evidence>
<name>A0A285UNH1_9STAP</name>
<dbReference type="CDD" id="cd00761">
    <property type="entry name" value="Glyco_tranf_GTA_type"/>
    <property type="match status" value="1"/>
</dbReference>
<keyword evidence="6 11" id="KW-0472">Membrane</keyword>
<dbReference type="RefSeq" id="WP_097040534.1">
    <property type="nucleotide sequence ID" value="NZ_OBQF01000003.1"/>
</dbReference>
<protein>
    <recommendedName>
        <fullName evidence="10">4,4'-diaponeurosporenoate glycosyltransferase</fullName>
    </recommendedName>
</protein>
<evidence type="ECO:0000256" key="3">
    <source>
        <dbReference type="ARBA" id="ARBA00022676"/>
    </source>
</evidence>
<dbReference type="PANTHER" id="PTHR43646:SF2">
    <property type="entry name" value="GLYCOSYLTRANSFERASE 2-LIKE DOMAIN-CONTAINING PROTEIN"/>
    <property type="match status" value="1"/>
</dbReference>
<keyword evidence="3" id="KW-0328">Glycosyltransferase</keyword>
<evidence type="ECO:0000256" key="9">
    <source>
        <dbReference type="ARBA" id="ARBA00038120"/>
    </source>
</evidence>
<feature type="transmembrane region" description="Helical" evidence="11">
    <location>
        <begin position="6"/>
        <end position="22"/>
    </location>
</feature>
<evidence type="ECO:0000313" key="14">
    <source>
        <dbReference type="Proteomes" id="UP000219412"/>
    </source>
</evidence>
<dbReference type="EMBL" id="OBQF01000003">
    <property type="protein sequence ID" value="SOC41771.1"/>
    <property type="molecule type" value="Genomic_DNA"/>
</dbReference>
<accession>A0A285UNH1</accession>
<dbReference type="GO" id="GO:0005886">
    <property type="term" value="C:plasma membrane"/>
    <property type="evidence" value="ECO:0007669"/>
    <property type="project" value="UniProtKB-SubCell"/>
</dbReference>
<evidence type="ECO:0000256" key="7">
    <source>
        <dbReference type="ARBA" id="ARBA00037281"/>
    </source>
</evidence>
<dbReference type="Proteomes" id="UP000219412">
    <property type="component" value="Unassembled WGS sequence"/>
</dbReference>